<sequence length="724" mass="77081">MKRLFAALGVAAFLLGTTPLAHAQRGTGDTGADVPKHGRLDLDAISPRVVTSDATEIRVTGRLTNISDRKVSRIEARVQVGQALASDDKAHAALTGTVATDQSSRWSKVADALDPGQSARVDFTVPLDALKITAPGVYPMLVNLNGYPEYGGQTRIAESRMLLPVLGTAGGTAPPPAAPATITVLWPITDKPHLLSAFDSYQEKRKVLRNDELAKALQPGGRLSNLVEAVEEAAPKNSAVGSSLCFAIDPDLISTVSAMTTNYAVRSGEQIVERSASAAAKQWLDRLRDVVQGRCVLTLPFADVDLVALSRAGLTDLEKLSREKDSIVTEALSAVPLQHVAWPADGVLDARALADLDETVVVMDQRGLQQNPPAHQPVRVTAAKEGVQTGPSVLIADPIVNTAFERANQSGALRMQNALAAIAYRAGVVGKTGGSVLVTPPRRWTESAEELTALLRATGQLVEGDRLAKAKRLTDLAAVYNPGRTVPLNYPPAGGAREISPELTNKVLDARNTIRDMVNYMEEDPARKVRPSALTDPLQLGLLRAMSSAWRTDPAGGAGANAEVLDQVAALTSKVDVVEPPTSYALASSSSPLPLTLLNDLPVVMKVQLNFSDTPGLRTEPLEEKLAPGGGRQVKVTAEVNRSGQFTVDAWLTTPKKGMVLGNPKRLTIRSAAYGSVTLGITLTAGLLMVGMMGRRVYKRLRYGPTMKKPVEDMNERLPQSEGT</sequence>
<keyword evidence="4" id="KW-1185">Reference proteome</keyword>
<dbReference type="EMBL" id="BAABAL010000005">
    <property type="protein sequence ID" value="GAA3997454.1"/>
    <property type="molecule type" value="Genomic_DNA"/>
</dbReference>
<dbReference type="InterPro" id="IPR046112">
    <property type="entry name" value="DUF6049"/>
</dbReference>
<keyword evidence="2" id="KW-0732">Signal</keyword>
<keyword evidence="1" id="KW-0812">Transmembrane</keyword>
<comment type="caution">
    <text evidence="3">The sequence shown here is derived from an EMBL/GenBank/DDBJ whole genome shotgun (WGS) entry which is preliminary data.</text>
</comment>
<evidence type="ECO:0000313" key="3">
    <source>
        <dbReference type="EMBL" id="GAA3997454.1"/>
    </source>
</evidence>
<evidence type="ECO:0000256" key="1">
    <source>
        <dbReference type="SAM" id="Phobius"/>
    </source>
</evidence>
<evidence type="ECO:0000256" key="2">
    <source>
        <dbReference type="SAM" id="SignalP"/>
    </source>
</evidence>
<keyword evidence="1" id="KW-0472">Membrane</keyword>
<feature type="chain" id="PRO_5046688919" evidence="2">
    <location>
        <begin position="24"/>
        <end position="724"/>
    </location>
</feature>
<evidence type="ECO:0000313" key="4">
    <source>
        <dbReference type="Proteomes" id="UP001501747"/>
    </source>
</evidence>
<reference evidence="4" key="1">
    <citation type="journal article" date="2019" name="Int. J. Syst. Evol. Microbiol.">
        <title>The Global Catalogue of Microorganisms (GCM) 10K type strain sequencing project: providing services to taxonomists for standard genome sequencing and annotation.</title>
        <authorList>
            <consortium name="The Broad Institute Genomics Platform"/>
            <consortium name="The Broad Institute Genome Sequencing Center for Infectious Disease"/>
            <person name="Wu L."/>
            <person name="Ma J."/>
        </authorList>
    </citation>
    <scope>NUCLEOTIDE SEQUENCE [LARGE SCALE GENOMIC DNA]</scope>
    <source>
        <strain evidence="4">JCM 17342</strain>
    </source>
</reference>
<accession>A0ABP7RH32</accession>
<dbReference type="Pfam" id="PF19516">
    <property type="entry name" value="DUF6049"/>
    <property type="match status" value="1"/>
</dbReference>
<dbReference type="RefSeq" id="WP_344872368.1">
    <property type="nucleotide sequence ID" value="NZ_BAABAL010000005.1"/>
</dbReference>
<proteinExistence type="predicted"/>
<organism evidence="3 4">
    <name type="scientific">Allokutzneria multivorans</name>
    <dbReference type="NCBI Taxonomy" id="1142134"/>
    <lineage>
        <taxon>Bacteria</taxon>
        <taxon>Bacillati</taxon>
        <taxon>Actinomycetota</taxon>
        <taxon>Actinomycetes</taxon>
        <taxon>Pseudonocardiales</taxon>
        <taxon>Pseudonocardiaceae</taxon>
        <taxon>Allokutzneria</taxon>
    </lineage>
</organism>
<gene>
    <name evidence="3" type="ORF">GCM10022247_16880</name>
</gene>
<feature type="signal peptide" evidence="2">
    <location>
        <begin position="1"/>
        <end position="23"/>
    </location>
</feature>
<name>A0ABP7RH32_9PSEU</name>
<feature type="transmembrane region" description="Helical" evidence="1">
    <location>
        <begin position="672"/>
        <end position="693"/>
    </location>
</feature>
<protein>
    <submittedName>
        <fullName evidence="3">DUF6049 family protein</fullName>
    </submittedName>
</protein>
<keyword evidence="1" id="KW-1133">Transmembrane helix</keyword>
<dbReference type="Proteomes" id="UP001501747">
    <property type="component" value="Unassembled WGS sequence"/>
</dbReference>